<dbReference type="AlphaFoldDB" id="A0A397GGN2"/>
<dbReference type="OrthoDB" id="2429060at2759"/>
<keyword evidence="2" id="KW-1185">Reference proteome</keyword>
<reference evidence="1 2" key="1">
    <citation type="submission" date="2018-08" db="EMBL/GenBank/DDBJ databases">
        <title>Genome and evolution of the arbuscular mycorrhizal fungus Diversispora epigaea (formerly Glomus versiforme) and its bacterial endosymbionts.</title>
        <authorList>
            <person name="Sun X."/>
            <person name="Fei Z."/>
            <person name="Harrison M."/>
        </authorList>
    </citation>
    <scope>NUCLEOTIDE SEQUENCE [LARGE SCALE GENOMIC DNA]</scope>
    <source>
        <strain evidence="1 2">IT104</strain>
    </source>
</reference>
<dbReference type="Proteomes" id="UP000266861">
    <property type="component" value="Unassembled WGS sequence"/>
</dbReference>
<organism evidence="1 2">
    <name type="scientific">Diversispora epigaea</name>
    <dbReference type="NCBI Taxonomy" id="1348612"/>
    <lineage>
        <taxon>Eukaryota</taxon>
        <taxon>Fungi</taxon>
        <taxon>Fungi incertae sedis</taxon>
        <taxon>Mucoromycota</taxon>
        <taxon>Glomeromycotina</taxon>
        <taxon>Glomeromycetes</taxon>
        <taxon>Diversisporales</taxon>
        <taxon>Diversisporaceae</taxon>
        <taxon>Diversispora</taxon>
    </lineage>
</organism>
<comment type="caution">
    <text evidence="1">The sequence shown here is derived from an EMBL/GenBank/DDBJ whole genome shotgun (WGS) entry which is preliminary data.</text>
</comment>
<evidence type="ECO:0000313" key="1">
    <source>
        <dbReference type="EMBL" id="RHZ48173.1"/>
    </source>
</evidence>
<accession>A0A397GGN2</accession>
<sequence>MPQTHFNPVELSADRGRNSGFGLDTSQNLGGNIFYNERNNKGIKSTINDWLMERSGCYRTGVQWLYRFTAQELYKDGKNQCNFPSTDLHSGHWCIKNNMKGFSITIKQVLNCKIKFNKFRFGSFMIKCPKVVHTLEITFNNLEEFNKGFAELRKKLHCGSLNPEIKLGKNSKPLDIVESKEENNFLVTDFVRKLEDSEYLKKK</sequence>
<proteinExistence type="predicted"/>
<dbReference type="EMBL" id="PQFF01000474">
    <property type="protein sequence ID" value="RHZ48173.1"/>
    <property type="molecule type" value="Genomic_DNA"/>
</dbReference>
<evidence type="ECO:0000313" key="2">
    <source>
        <dbReference type="Proteomes" id="UP000266861"/>
    </source>
</evidence>
<protein>
    <submittedName>
        <fullName evidence="1">Uncharacterized protein</fullName>
    </submittedName>
</protein>
<gene>
    <name evidence="1" type="ORF">Glove_557g61</name>
</gene>
<name>A0A397GGN2_9GLOM</name>